<sequence>MAKFLKTKEKEIESVKNIFETIALFIAAVWAILTFYIKDAPELKGTASTNSEMTIEAVDAKKVHINYFVTIKNKGKSEFEVDGPTMVRLWLIPIDSVIHEKHIEWEKYLKMPSIDTISSQALTSTYDPDGEINEGFDFFTNDDPNVAVLAAIDVNFKQKSHWYQFWKWFGKEESRPDYSFSTKMRCIPDKKDQK</sequence>
<reference evidence="2 3" key="1">
    <citation type="submission" date="2018-10" db="EMBL/GenBank/DDBJ databases">
        <title>Genome sequencing of Mucilaginibacter sp. HYN0043.</title>
        <authorList>
            <person name="Kim M."/>
            <person name="Yi H."/>
        </authorList>
    </citation>
    <scope>NUCLEOTIDE SEQUENCE [LARGE SCALE GENOMIC DNA]</scope>
    <source>
        <strain evidence="2 3">HYN0043</strain>
    </source>
</reference>
<protein>
    <submittedName>
        <fullName evidence="2">Uncharacterized protein</fullName>
    </submittedName>
</protein>
<keyword evidence="1" id="KW-1133">Transmembrane helix</keyword>
<dbReference type="RefSeq" id="WP_119407958.1">
    <property type="nucleotide sequence ID" value="NZ_CP032869.1"/>
</dbReference>
<name>A0A494VS86_9SPHI</name>
<gene>
    <name evidence="2" type="ORF">HYN43_002540</name>
</gene>
<evidence type="ECO:0000313" key="3">
    <source>
        <dbReference type="Proteomes" id="UP000270046"/>
    </source>
</evidence>
<organism evidence="2 3">
    <name type="scientific">Mucilaginibacter celer</name>
    <dbReference type="NCBI Taxonomy" id="2305508"/>
    <lineage>
        <taxon>Bacteria</taxon>
        <taxon>Pseudomonadati</taxon>
        <taxon>Bacteroidota</taxon>
        <taxon>Sphingobacteriia</taxon>
        <taxon>Sphingobacteriales</taxon>
        <taxon>Sphingobacteriaceae</taxon>
        <taxon>Mucilaginibacter</taxon>
    </lineage>
</organism>
<dbReference type="EMBL" id="CP032869">
    <property type="protein sequence ID" value="AYL94238.1"/>
    <property type="molecule type" value="Genomic_DNA"/>
</dbReference>
<dbReference type="Proteomes" id="UP000270046">
    <property type="component" value="Chromosome"/>
</dbReference>
<proteinExistence type="predicted"/>
<evidence type="ECO:0000256" key="1">
    <source>
        <dbReference type="SAM" id="Phobius"/>
    </source>
</evidence>
<accession>A0A494VS86</accession>
<dbReference type="KEGG" id="muh:HYN43_002540"/>
<evidence type="ECO:0000313" key="2">
    <source>
        <dbReference type="EMBL" id="AYL94238.1"/>
    </source>
</evidence>
<dbReference type="AlphaFoldDB" id="A0A494VS86"/>
<keyword evidence="1" id="KW-0812">Transmembrane</keyword>
<keyword evidence="3" id="KW-1185">Reference proteome</keyword>
<keyword evidence="1" id="KW-0472">Membrane</keyword>
<feature type="transmembrane region" description="Helical" evidence="1">
    <location>
        <begin position="21"/>
        <end position="37"/>
    </location>
</feature>
<dbReference type="OrthoDB" id="9884832at2"/>